<gene>
    <name evidence="8" type="ORF">IM787_03050</name>
</gene>
<evidence type="ECO:0000256" key="6">
    <source>
        <dbReference type="ARBA" id="ARBA00022837"/>
    </source>
</evidence>
<keyword evidence="3" id="KW-0479">Metal-binding</keyword>
<evidence type="ECO:0000256" key="7">
    <source>
        <dbReference type="ARBA" id="ARBA00023157"/>
    </source>
</evidence>
<dbReference type="EMBL" id="JADDIV010000001">
    <property type="protein sequence ID" value="MBE7366538.1"/>
    <property type="molecule type" value="Genomic_DNA"/>
</dbReference>
<keyword evidence="6" id="KW-0106">Calcium</keyword>
<dbReference type="Proteomes" id="UP000806285">
    <property type="component" value="Unassembled WGS sequence"/>
</dbReference>
<evidence type="ECO:0000256" key="3">
    <source>
        <dbReference type="ARBA" id="ARBA00022723"/>
    </source>
</evidence>
<evidence type="ECO:0000256" key="2">
    <source>
        <dbReference type="ARBA" id="ARBA00022487"/>
    </source>
</evidence>
<dbReference type="InterPro" id="IPR029058">
    <property type="entry name" value="AB_hydrolase_fold"/>
</dbReference>
<keyword evidence="4" id="KW-0732">Signal</keyword>
<dbReference type="Pfam" id="PF07519">
    <property type="entry name" value="Tannase"/>
    <property type="match status" value="1"/>
</dbReference>
<accession>A0ABR9RZ80</accession>
<evidence type="ECO:0000256" key="5">
    <source>
        <dbReference type="ARBA" id="ARBA00022801"/>
    </source>
</evidence>
<comment type="caution">
    <text evidence="8">The sequence shown here is derived from an EMBL/GenBank/DDBJ whole genome shotgun (WGS) entry which is preliminary data.</text>
</comment>
<evidence type="ECO:0000313" key="9">
    <source>
        <dbReference type="Proteomes" id="UP000806285"/>
    </source>
</evidence>
<dbReference type="Gene3D" id="3.40.50.1820">
    <property type="entry name" value="alpha/beta hydrolase"/>
    <property type="match status" value="1"/>
</dbReference>
<evidence type="ECO:0000256" key="1">
    <source>
        <dbReference type="ARBA" id="ARBA00006249"/>
    </source>
</evidence>
<name>A0ABR9RZ80_9BURK</name>
<keyword evidence="9" id="KW-1185">Reference proteome</keyword>
<dbReference type="GO" id="GO:0016787">
    <property type="term" value="F:hydrolase activity"/>
    <property type="evidence" value="ECO:0007669"/>
    <property type="project" value="UniProtKB-KW"/>
</dbReference>
<proteinExistence type="inferred from homology"/>
<evidence type="ECO:0000256" key="4">
    <source>
        <dbReference type="ARBA" id="ARBA00022729"/>
    </source>
</evidence>
<dbReference type="PANTHER" id="PTHR33938">
    <property type="entry name" value="FERULOYL ESTERASE B-RELATED"/>
    <property type="match status" value="1"/>
</dbReference>
<comment type="similarity">
    <text evidence="1">Belongs to the tannase family.</text>
</comment>
<dbReference type="RefSeq" id="WP_193675149.1">
    <property type="nucleotide sequence ID" value="NZ_JADDIV010000001.1"/>
</dbReference>
<reference evidence="8 9" key="1">
    <citation type="submission" date="2020-10" db="EMBL/GenBank/DDBJ databases">
        <title>Ramlibacter sp. HM2 16S ribosomal RNA gene Genome sequencing and assembly.</title>
        <authorList>
            <person name="Kang M."/>
        </authorList>
    </citation>
    <scope>NUCLEOTIDE SEQUENCE [LARGE SCALE GENOMIC DNA]</scope>
    <source>
        <strain evidence="8 9">HM2</strain>
    </source>
</reference>
<evidence type="ECO:0000313" key="8">
    <source>
        <dbReference type="EMBL" id="MBE7366538.1"/>
    </source>
</evidence>
<keyword evidence="7" id="KW-1015">Disulfide bond</keyword>
<keyword evidence="2" id="KW-0719">Serine esterase</keyword>
<sequence length="577" mass="60127">MQETNASRGGTPWITAAAALAAITVVACGGGGSDPVAQPPAPPPAPVQMACADLAGLAIPAAEIALPTSGGTVTSAVVVPAAGTGANLVPEHCLVNASLAPVDPAATPILLRVALPTTWNGKALMFGGGGFDGTIPAITGNISNGPTDQPRPIGRGYATFASDSGHQANEYGSQDGRWGLNDEAVANFGGDALKKTRDASMFVIKKRYGTAPVKSYFAGGSTGGREALTSIQRWPADWDGAIAWYPAWNDAGALLAGWKLTRTLAQAGAYPNQAKRGVVYNAALEACDALDGVTDGLISNQNACNASFDPMTATVGGQPLRCAGGGDTGNNCLSDVQIAALESMNRDTVFNFPLASGETRYQGVNVWGADLGMLTPAAVQPVVTFLALGTTQPAMPMPRTAPYVSVLVDQWIKYSVTRDANFDSLTLDPENPGPYAGRISDLSQQLDTKTDISGFQARGGKLLLAHGTADILVSTRATQEYYRRLQAQFGQAKLDTFARYYEVPGLGHAISSVFNAAWDSLTTLEQWVEKGTAPGPQVTTDTVGVPGRTRPMCDYPKWPRYNGSGDVNAASSFTCVF</sequence>
<organism evidence="8 9">
    <name type="scientific">Ramlibacter pallidus</name>
    <dbReference type="NCBI Taxonomy" id="2780087"/>
    <lineage>
        <taxon>Bacteria</taxon>
        <taxon>Pseudomonadati</taxon>
        <taxon>Pseudomonadota</taxon>
        <taxon>Betaproteobacteria</taxon>
        <taxon>Burkholderiales</taxon>
        <taxon>Comamonadaceae</taxon>
        <taxon>Ramlibacter</taxon>
    </lineage>
</organism>
<dbReference type="SUPFAM" id="SSF53474">
    <property type="entry name" value="alpha/beta-Hydrolases"/>
    <property type="match status" value="1"/>
</dbReference>
<protein>
    <submittedName>
        <fullName evidence="8">Tannase/feruloyl esterase family alpha/beta hydrolase</fullName>
    </submittedName>
</protein>
<dbReference type="InterPro" id="IPR011118">
    <property type="entry name" value="Tannase/feruloyl_esterase"/>
</dbReference>
<dbReference type="PANTHER" id="PTHR33938:SF15">
    <property type="entry name" value="FERULOYL ESTERASE B-RELATED"/>
    <property type="match status" value="1"/>
</dbReference>
<keyword evidence="5 8" id="KW-0378">Hydrolase</keyword>